<dbReference type="OrthoDB" id="10549292at2759"/>
<gene>
    <name evidence="1" type="ORF">T07_15050</name>
</gene>
<organism evidence="1 2">
    <name type="scientific">Trichinella nelsoni</name>
    <dbReference type="NCBI Taxonomy" id="6336"/>
    <lineage>
        <taxon>Eukaryota</taxon>
        <taxon>Metazoa</taxon>
        <taxon>Ecdysozoa</taxon>
        <taxon>Nematoda</taxon>
        <taxon>Enoplea</taxon>
        <taxon>Dorylaimia</taxon>
        <taxon>Trichinellida</taxon>
        <taxon>Trichinellidae</taxon>
        <taxon>Trichinella</taxon>
    </lineage>
</organism>
<dbReference type="EMBL" id="JYDL01000084">
    <property type="protein sequence ID" value="KRX17656.1"/>
    <property type="molecule type" value="Genomic_DNA"/>
</dbReference>
<protein>
    <submittedName>
        <fullName evidence="1">Uncharacterized protein</fullName>
    </submittedName>
</protein>
<proteinExistence type="predicted"/>
<evidence type="ECO:0000313" key="2">
    <source>
        <dbReference type="Proteomes" id="UP000054630"/>
    </source>
</evidence>
<dbReference type="AlphaFoldDB" id="A0A0V0RTA2"/>
<reference evidence="1 2" key="1">
    <citation type="submission" date="2015-01" db="EMBL/GenBank/DDBJ databases">
        <title>Evolution of Trichinella species and genotypes.</title>
        <authorList>
            <person name="Korhonen P.K."/>
            <person name="Edoardo P."/>
            <person name="Giuseppe L.R."/>
            <person name="Gasser R.B."/>
        </authorList>
    </citation>
    <scope>NUCLEOTIDE SEQUENCE [LARGE SCALE GENOMIC DNA]</scope>
    <source>
        <strain evidence="1">ISS37</strain>
    </source>
</reference>
<comment type="caution">
    <text evidence="1">The sequence shown here is derived from an EMBL/GenBank/DDBJ whole genome shotgun (WGS) entry which is preliminary data.</text>
</comment>
<keyword evidence="2" id="KW-1185">Reference proteome</keyword>
<dbReference type="Proteomes" id="UP000054630">
    <property type="component" value="Unassembled WGS sequence"/>
</dbReference>
<name>A0A0V0RTA2_9BILA</name>
<evidence type="ECO:0000313" key="1">
    <source>
        <dbReference type="EMBL" id="KRX17656.1"/>
    </source>
</evidence>
<accession>A0A0V0RTA2</accession>
<sequence>MERLVSSVKVAYRKFFGCCRAKPDELRMLLYDVKAKKSDRQLTIVTTADVGALTNQTGIFIILQLRPRGKASAGRQPCDQTALKMEKLEKSGRALVDALDAGILCDFLHPKVGDVVLVFELNTPVLSHSLDRLWSCTSVTTT</sequence>